<accession>A0ABS5QKL0</accession>
<dbReference type="EMBL" id="JAEDAM010000011">
    <property type="protein sequence ID" value="MBS8121713.1"/>
    <property type="molecule type" value="Genomic_DNA"/>
</dbReference>
<sequence length="277" mass="30758">MKKYILLFGLMSFYGLYSYTNAIECSFYEFEDQCVSPGGQVKMSETNSDLPHFTRGLDAKIFTKSFDSNVVNNRGAHNDNKLLWEWKANDDGEPDGEFKSCEDFENRTCSTNGTFASITSGAPWNGYAGREEWRCMEGACESFDFTEVEACNEPDYRQCSGLTFQHMRDRCRGGSCNHEVFDSEYCGPSTSRTNNQCETRSKSCSSNYSCNCSESCSTDDDGNETCSTTCDTCTNNRTVSDTDCVNTTRIDRGCNASGGCWETTTPNAASPNPNPSC</sequence>
<comment type="caution">
    <text evidence="1">The sequence shown here is derived from an EMBL/GenBank/DDBJ whole genome shotgun (WGS) entry which is preliminary data.</text>
</comment>
<gene>
    <name evidence="1" type="ORF">VAMP_19n26</name>
</gene>
<keyword evidence="2" id="KW-1185">Reference proteome</keyword>
<reference evidence="1 2" key="1">
    <citation type="journal article" date="2021" name="Nat. Commun.">
        <title>Reductive evolution and unique predatory mode in the CPR bacterium Vampirococcus lugosii.</title>
        <authorList>
            <person name="Moreira D."/>
            <person name="Zivanovic Y."/>
            <person name="Lopez-Archilla A.I."/>
            <person name="Iniesto M."/>
            <person name="Lopez-Garcia P."/>
        </authorList>
    </citation>
    <scope>NUCLEOTIDE SEQUENCE [LARGE SCALE GENOMIC DNA]</scope>
    <source>
        <strain evidence="1">Chiprana</strain>
    </source>
</reference>
<dbReference type="RefSeq" id="WP_213348494.1">
    <property type="nucleotide sequence ID" value="NZ_JAEDAM010000011.1"/>
</dbReference>
<protein>
    <submittedName>
        <fullName evidence="1">Uncharacterized protein</fullName>
    </submittedName>
</protein>
<proteinExistence type="predicted"/>
<name>A0ABS5QKL0_9BACT</name>
<dbReference type="Proteomes" id="UP000680365">
    <property type="component" value="Unassembled WGS sequence"/>
</dbReference>
<evidence type="ECO:0000313" key="2">
    <source>
        <dbReference type="Proteomes" id="UP000680365"/>
    </source>
</evidence>
<evidence type="ECO:0000313" key="1">
    <source>
        <dbReference type="EMBL" id="MBS8121713.1"/>
    </source>
</evidence>
<organism evidence="1 2">
    <name type="scientific">Candidatus Vampirococcus lugosii</name>
    <dbReference type="NCBI Taxonomy" id="2789015"/>
    <lineage>
        <taxon>Bacteria</taxon>
        <taxon>Candidatus Absconditibacteriota</taxon>
        <taxon>Vampirococcus</taxon>
    </lineage>
</organism>